<name>A0AAD5H2S5_9CHLO</name>
<feature type="domain" description="MATH" evidence="1">
    <location>
        <begin position="102"/>
        <end position="224"/>
    </location>
</feature>
<gene>
    <name evidence="2" type="ORF">COHA_008108</name>
</gene>
<accession>A0AAD5H2S5</accession>
<dbReference type="SUPFAM" id="SSF49599">
    <property type="entry name" value="TRAF domain-like"/>
    <property type="match status" value="1"/>
</dbReference>
<protein>
    <recommendedName>
        <fullName evidence="1">MATH domain-containing protein</fullName>
    </recommendedName>
</protein>
<evidence type="ECO:0000313" key="2">
    <source>
        <dbReference type="EMBL" id="KAI7838100.1"/>
    </source>
</evidence>
<organism evidence="2 3">
    <name type="scientific">Chlorella ohadii</name>
    <dbReference type="NCBI Taxonomy" id="2649997"/>
    <lineage>
        <taxon>Eukaryota</taxon>
        <taxon>Viridiplantae</taxon>
        <taxon>Chlorophyta</taxon>
        <taxon>core chlorophytes</taxon>
        <taxon>Trebouxiophyceae</taxon>
        <taxon>Chlorellales</taxon>
        <taxon>Chlorellaceae</taxon>
        <taxon>Chlorella clade</taxon>
        <taxon>Chlorella</taxon>
    </lineage>
</organism>
<reference evidence="2" key="1">
    <citation type="submission" date="2020-11" db="EMBL/GenBank/DDBJ databases">
        <title>Chlorella ohadii genome sequencing and assembly.</title>
        <authorList>
            <person name="Murik O."/>
            <person name="Treves H."/>
            <person name="Kedem I."/>
            <person name="Shotland Y."/>
            <person name="Kaplan A."/>
        </authorList>
    </citation>
    <scope>NUCLEOTIDE SEQUENCE</scope>
    <source>
        <strain evidence="2">1</strain>
    </source>
</reference>
<keyword evidence="3" id="KW-1185">Reference proteome</keyword>
<dbReference type="Gene3D" id="2.60.210.10">
    <property type="entry name" value="Apoptosis, Tumor Necrosis Factor Receptor Associated Protein 2, Chain A"/>
    <property type="match status" value="1"/>
</dbReference>
<comment type="caution">
    <text evidence="2">The sequence shown here is derived from an EMBL/GenBank/DDBJ whole genome shotgun (WGS) entry which is preliminary data.</text>
</comment>
<dbReference type="Pfam" id="PF22486">
    <property type="entry name" value="MATH_2"/>
    <property type="match status" value="1"/>
</dbReference>
<sequence>MRTTDEAITWIEAAEQCHQTELRLACIAGLAKWLVAQEPTDDLAASIADAQQLQQLDSGTLALVLGLVMGAARQPAPSKQLLAYRAPSDGEMATAIQQAANSAIYEWRIERYLQQPAQAGNALRSPWFRAAGREWQLLVYPGGFTQEHAGHVSVFVAPKEGTHKVAVTFTLIYQTKELPQHLIRSFEAAATVDGWGYPTFLSRDSLRARPGYLTGNTFVIRARVRVLA</sequence>
<dbReference type="AlphaFoldDB" id="A0AAD5H2S5"/>
<proteinExistence type="predicted"/>
<evidence type="ECO:0000313" key="3">
    <source>
        <dbReference type="Proteomes" id="UP001205105"/>
    </source>
</evidence>
<dbReference type="InterPro" id="IPR008974">
    <property type="entry name" value="TRAF-like"/>
</dbReference>
<dbReference type="EMBL" id="JADXDR010000136">
    <property type="protein sequence ID" value="KAI7838100.1"/>
    <property type="molecule type" value="Genomic_DNA"/>
</dbReference>
<dbReference type="PROSITE" id="PS50144">
    <property type="entry name" value="MATH"/>
    <property type="match status" value="1"/>
</dbReference>
<dbReference type="CDD" id="cd00121">
    <property type="entry name" value="MATH"/>
    <property type="match status" value="1"/>
</dbReference>
<dbReference type="Proteomes" id="UP001205105">
    <property type="component" value="Unassembled WGS sequence"/>
</dbReference>
<evidence type="ECO:0000259" key="1">
    <source>
        <dbReference type="PROSITE" id="PS50144"/>
    </source>
</evidence>
<dbReference type="InterPro" id="IPR002083">
    <property type="entry name" value="MATH/TRAF_dom"/>
</dbReference>